<dbReference type="InterPro" id="IPR004087">
    <property type="entry name" value="KH_dom"/>
</dbReference>
<dbReference type="OMA" id="KGHHESG"/>
<dbReference type="SUPFAM" id="SSF54791">
    <property type="entry name" value="Eukaryotic type KH-domain (KH-domain type I)"/>
    <property type="match status" value="1"/>
</dbReference>
<evidence type="ECO:0000256" key="2">
    <source>
        <dbReference type="PROSITE-ProRule" id="PRU00117"/>
    </source>
</evidence>
<dbReference type="GO" id="GO:0003723">
    <property type="term" value="F:RNA binding"/>
    <property type="evidence" value="ECO:0007669"/>
    <property type="project" value="UniProtKB-UniRule"/>
</dbReference>
<sequence>LAGAIIGKGGGRIRRIRNESSAYITIDEPLPNSNDRIITISGTPKQIQMAQYLLQQRLVSQSE</sequence>
<keyword evidence="2" id="KW-0694">RNA-binding</keyword>
<organism evidence="5">
    <name type="scientific">Drosophila sechellia</name>
    <name type="common">Fruit fly</name>
    <dbReference type="NCBI Taxonomy" id="7238"/>
    <lineage>
        <taxon>Eukaryota</taxon>
        <taxon>Metazoa</taxon>
        <taxon>Ecdysozoa</taxon>
        <taxon>Arthropoda</taxon>
        <taxon>Hexapoda</taxon>
        <taxon>Insecta</taxon>
        <taxon>Pterygota</taxon>
        <taxon>Neoptera</taxon>
        <taxon>Endopterygota</taxon>
        <taxon>Diptera</taxon>
        <taxon>Brachycera</taxon>
        <taxon>Muscomorpha</taxon>
        <taxon>Ephydroidea</taxon>
        <taxon>Drosophilidae</taxon>
        <taxon>Drosophila</taxon>
        <taxon>Sophophora</taxon>
    </lineage>
</organism>
<feature type="domain" description="K Homology" evidence="3">
    <location>
        <begin position="2"/>
        <end position="59"/>
    </location>
</feature>
<dbReference type="HOGENOM" id="CLU_2888150_0_0_1"/>
<dbReference type="Gene3D" id="3.30.1370.10">
    <property type="entry name" value="K Homology domain, type 1"/>
    <property type="match status" value="1"/>
</dbReference>
<reference evidence="4 5" key="1">
    <citation type="journal article" date="2007" name="Nature">
        <title>Evolution of genes and genomes on the Drosophila phylogeny.</title>
        <authorList>
            <consortium name="Drosophila 12 Genomes Consortium"/>
            <person name="Clark A.G."/>
            <person name="Eisen M.B."/>
            <person name="Smith D.R."/>
            <person name="Bergman C.M."/>
            <person name="Oliver B."/>
            <person name="Markow T.A."/>
            <person name="Kaufman T.C."/>
            <person name="Kellis M."/>
            <person name="Gelbart W."/>
            <person name="Iyer V.N."/>
            <person name="Pollard D.A."/>
            <person name="Sackton T.B."/>
            <person name="Larracuente A.M."/>
            <person name="Singh N.D."/>
            <person name="Abad J.P."/>
            <person name="Abt D.N."/>
            <person name="Adryan B."/>
            <person name="Aguade M."/>
            <person name="Akashi H."/>
            <person name="Anderson W.W."/>
            <person name="Aquadro C.F."/>
            <person name="Ardell D.H."/>
            <person name="Arguello R."/>
            <person name="Artieri C.G."/>
            <person name="Barbash D.A."/>
            <person name="Barker D."/>
            <person name="Barsanti P."/>
            <person name="Batterham P."/>
            <person name="Batzoglou S."/>
            <person name="Begun D."/>
            <person name="Bhutkar A."/>
            <person name="Blanco E."/>
            <person name="Bosak S.A."/>
            <person name="Bradley R.K."/>
            <person name="Brand A.D."/>
            <person name="Brent M.R."/>
            <person name="Brooks A.N."/>
            <person name="Brown R.H."/>
            <person name="Butlin R.K."/>
            <person name="Caggese C."/>
            <person name="Calvi B.R."/>
            <person name="Bernardo de Carvalho A."/>
            <person name="Caspi A."/>
            <person name="Castrezana S."/>
            <person name="Celniker S.E."/>
            <person name="Chang J.L."/>
            <person name="Chapple C."/>
            <person name="Chatterji S."/>
            <person name="Chinwalla A."/>
            <person name="Civetta A."/>
            <person name="Clifton S.W."/>
            <person name="Comeron J.M."/>
            <person name="Costello J.C."/>
            <person name="Coyne J.A."/>
            <person name="Daub J."/>
            <person name="David R.G."/>
            <person name="Delcher A.L."/>
            <person name="Delehaunty K."/>
            <person name="Do C.B."/>
            <person name="Ebling H."/>
            <person name="Edwards K."/>
            <person name="Eickbush T."/>
            <person name="Evans J.D."/>
            <person name="Filipski A."/>
            <person name="Findeiss S."/>
            <person name="Freyhult E."/>
            <person name="Fulton L."/>
            <person name="Fulton R."/>
            <person name="Garcia A.C."/>
            <person name="Gardiner A."/>
            <person name="Garfield D.A."/>
            <person name="Garvin B.E."/>
            <person name="Gibson G."/>
            <person name="Gilbert D."/>
            <person name="Gnerre S."/>
            <person name="Godfrey J."/>
            <person name="Good R."/>
            <person name="Gotea V."/>
            <person name="Gravely B."/>
            <person name="Greenberg A.J."/>
            <person name="Griffiths-Jones S."/>
            <person name="Gross S."/>
            <person name="Guigo R."/>
            <person name="Gustafson E.A."/>
            <person name="Haerty W."/>
            <person name="Hahn M.W."/>
            <person name="Halligan D.L."/>
            <person name="Halpern A.L."/>
            <person name="Halter G.M."/>
            <person name="Han M.V."/>
            <person name="Heger A."/>
            <person name="Hillier L."/>
            <person name="Hinrichs A.S."/>
            <person name="Holmes I."/>
            <person name="Hoskins R.A."/>
            <person name="Hubisz M.J."/>
            <person name="Hultmark D."/>
            <person name="Huntley M.A."/>
            <person name="Jaffe D.B."/>
            <person name="Jagadeeshan S."/>
            <person name="Jeck W.R."/>
            <person name="Johnson J."/>
            <person name="Jones C.D."/>
            <person name="Jordan W.C."/>
            <person name="Karpen G.H."/>
            <person name="Kataoka E."/>
            <person name="Keightley P.D."/>
            <person name="Kheradpour P."/>
            <person name="Kirkness E.F."/>
            <person name="Koerich L.B."/>
            <person name="Kristiansen K."/>
            <person name="Kudrna D."/>
            <person name="Kulathinal R.J."/>
            <person name="Kumar S."/>
            <person name="Kwok R."/>
            <person name="Lander E."/>
            <person name="Langley C.H."/>
            <person name="Lapoint R."/>
            <person name="Lazzaro B.P."/>
            <person name="Lee S.J."/>
            <person name="Levesque L."/>
            <person name="Li R."/>
            <person name="Lin C.F."/>
            <person name="Lin M.F."/>
            <person name="Lindblad-Toh K."/>
            <person name="Llopart A."/>
            <person name="Long M."/>
            <person name="Low L."/>
            <person name="Lozovsky E."/>
            <person name="Lu J."/>
            <person name="Luo M."/>
            <person name="Machado C.A."/>
            <person name="Makalowski W."/>
            <person name="Marzo M."/>
            <person name="Matsuda M."/>
            <person name="Matzkin L."/>
            <person name="McAllister B."/>
            <person name="McBride C.S."/>
            <person name="McKernan B."/>
            <person name="McKernan K."/>
            <person name="Mendez-Lago M."/>
            <person name="Minx P."/>
            <person name="Mollenhauer M.U."/>
            <person name="Montooth K."/>
            <person name="Mount S.M."/>
            <person name="Mu X."/>
            <person name="Myers E."/>
            <person name="Negre B."/>
            <person name="Newfeld S."/>
            <person name="Nielsen R."/>
            <person name="Noor M.A."/>
            <person name="O'Grady P."/>
            <person name="Pachter L."/>
            <person name="Papaceit M."/>
            <person name="Parisi M.J."/>
            <person name="Parisi M."/>
            <person name="Parts L."/>
            <person name="Pedersen J.S."/>
            <person name="Pesole G."/>
            <person name="Phillippy A.M."/>
            <person name="Ponting C.P."/>
            <person name="Pop M."/>
            <person name="Porcelli D."/>
            <person name="Powell J.R."/>
            <person name="Prohaska S."/>
            <person name="Pruitt K."/>
            <person name="Puig M."/>
            <person name="Quesneville H."/>
            <person name="Ram K.R."/>
            <person name="Rand D."/>
            <person name="Rasmussen M.D."/>
            <person name="Reed L.K."/>
            <person name="Reenan R."/>
            <person name="Reily A."/>
            <person name="Remington K.A."/>
            <person name="Rieger T.T."/>
            <person name="Ritchie M.G."/>
            <person name="Robin C."/>
            <person name="Rogers Y.H."/>
            <person name="Rohde C."/>
            <person name="Rozas J."/>
            <person name="Rubenfield M.J."/>
            <person name="Ruiz A."/>
            <person name="Russo S."/>
            <person name="Salzberg S.L."/>
            <person name="Sanchez-Gracia A."/>
            <person name="Saranga D.J."/>
            <person name="Sato H."/>
            <person name="Schaeffer S.W."/>
            <person name="Schatz M.C."/>
            <person name="Schlenke T."/>
            <person name="Schwartz R."/>
            <person name="Segarra C."/>
            <person name="Singh R.S."/>
            <person name="Sirot L."/>
            <person name="Sirota M."/>
            <person name="Sisneros N.B."/>
            <person name="Smith C.D."/>
            <person name="Smith T.F."/>
            <person name="Spieth J."/>
            <person name="Stage D.E."/>
            <person name="Stark A."/>
            <person name="Stephan W."/>
            <person name="Strausberg R.L."/>
            <person name="Strempel S."/>
            <person name="Sturgill D."/>
            <person name="Sutton G."/>
            <person name="Sutton G.G."/>
            <person name="Tao W."/>
            <person name="Teichmann S."/>
            <person name="Tobari Y.N."/>
            <person name="Tomimura Y."/>
            <person name="Tsolas J.M."/>
            <person name="Valente V.L."/>
            <person name="Venter E."/>
            <person name="Venter J.C."/>
            <person name="Vicario S."/>
            <person name="Vieira F.G."/>
            <person name="Vilella A.J."/>
            <person name="Villasante A."/>
            <person name="Walenz B."/>
            <person name="Wang J."/>
            <person name="Wasserman M."/>
            <person name="Watts T."/>
            <person name="Wilson D."/>
            <person name="Wilson R.K."/>
            <person name="Wing R.A."/>
            <person name="Wolfner M.F."/>
            <person name="Wong A."/>
            <person name="Wong G.K."/>
            <person name="Wu C.I."/>
            <person name="Wu G."/>
            <person name="Yamamoto D."/>
            <person name="Yang H.P."/>
            <person name="Yang S.P."/>
            <person name="Yorke J.A."/>
            <person name="Yoshida K."/>
            <person name="Zdobnov E."/>
            <person name="Zhang P."/>
            <person name="Zhang Y."/>
            <person name="Zimin A.V."/>
            <person name="Baldwin J."/>
            <person name="Abdouelleil A."/>
            <person name="Abdulkadir J."/>
            <person name="Abebe A."/>
            <person name="Abera B."/>
            <person name="Abreu J."/>
            <person name="Acer S.C."/>
            <person name="Aftuck L."/>
            <person name="Alexander A."/>
            <person name="An P."/>
            <person name="Anderson E."/>
            <person name="Anderson S."/>
            <person name="Arachi H."/>
            <person name="Azer M."/>
            <person name="Bachantsang P."/>
            <person name="Barry A."/>
            <person name="Bayul T."/>
            <person name="Berlin A."/>
            <person name="Bessette D."/>
            <person name="Bloom T."/>
            <person name="Blye J."/>
            <person name="Boguslavskiy L."/>
            <person name="Bonnet C."/>
            <person name="Boukhgalter B."/>
            <person name="Bourzgui I."/>
            <person name="Brown A."/>
            <person name="Cahill P."/>
            <person name="Channer S."/>
            <person name="Cheshatsang Y."/>
            <person name="Chuda L."/>
            <person name="Citroen M."/>
            <person name="Collymore A."/>
            <person name="Cooke P."/>
            <person name="Costello M."/>
            <person name="D'Aco K."/>
            <person name="Daza R."/>
            <person name="De Haan G."/>
            <person name="DeGray S."/>
            <person name="DeMaso C."/>
            <person name="Dhargay N."/>
            <person name="Dooley K."/>
            <person name="Dooley E."/>
            <person name="Doricent M."/>
            <person name="Dorje P."/>
            <person name="Dorjee K."/>
            <person name="Dupes A."/>
            <person name="Elong R."/>
            <person name="Falk J."/>
            <person name="Farina A."/>
            <person name="Faro S."/>
            <person name="Ferguson D."/>
            <person name="Fisher S."/>
            <person name="Foley C.D."/>
            <person name="Franke A."/>
            <person name="Friedrich D."/>
            <person name="Gadbois L."/>
            <person name="Gearin G."/>
            <person name="Gearin C.R."/>
            <person name="Giannoukos G."/>
            <person name="Goode T."/>
            <person name="Graham J."/>
            <person name="Grandbois E."/>
            <person name="Grewal S."/>
            <person name="Gyaltsen K."/>
            <person name="Hafez N."/>
            <person name="Hagos B."/>
            <person name="Hall J."/>
            <person name="Henson C."/>
            <person name="Hollinger A."/>
            <person name="Honan T."/>
            <person name="Huard M.D."/>
            <person name="Hughes L."/>
            <person name="Hurhula B."/>
            <person name="Husby M.E."/>
            <person name="Kamat A."/>
            <person name="Kanga B."/>
            <person name="Kashin S."/>
            <person name="Khazanovich D."/>
            <person name="Kisner P."/>
            <person name="Lance K."/>
            <person name="Lara M."/>
            <person name="Lee W."/>
            <person name="Lennon N."/>
            <person name="Letendre F."/>
            <person name="LeVine R."/>
            <person name="Lipovsky A."/>
            <person name="Liu X."/>
            <person name="Liu J."/>
            <person name="Liu S."/>
            <person name="Lokyitsang T."/>
            <person name="Lokyitsang Y."/>
            <person name="Lubonja R."/>
            <person name="Lui A."/>
            <person name="MacDonald P."/>
            <person name="Magnisalis V."/>
            <person name="Maru K."/>
            <person name="Matthews C."/>
            <person name="McCusker W."/>
            <person name="McDonough S."/>
            <person name="Mehta T."/>
            <person name="Meldrim J."/>
            <person name="Meneus L."/>
            <person name="Mihai O."/>
            <person name="Mihalev A."/>
            <person name="Mihova T."/>
            <person name="Mittelman R."/>
            <person name="Mlenga V."/>
            <person name="Montmayeur A."/>
            <person name="Mulrain L."/>
            <person name="Navidi A."/>
            <person name="Naylor J."/>
            <person name="Negash T."/>
            <person name="Nguyen T."/>
            <person name="Nguyen N."/>
            <person name="Nicol R."/>
            <person name="Norbu C."/>
            <person name="Norbu N."/>
            <person name="Novod N."/>
            <person name="O'Neill B."/>
            <person name="Osman S."/>
            <person name="Markiewicz E."/>
            <person name="Oyono O.L."/>
            <person name="Patti C."/>
            <person name="Phunkhang P."/>
            <person name="Pierre F."/>
            <person name="Priest M."/>
            <person name="Raghuraman S."/>
            <person name="Rege F."/>
            <person name="Reyes R."/>
            <person name="Rise C."/>
            <person name="Rogov P."/>
            <person name="Ross K."/>
            <person name="Ryan E."/>
            <person name="Settipalli S."/>
            <person name="Shea T."/>
            <person name="Sherpa N."/>
            <person name="Shi L."/>
            <person name="Shih D."/>
            <person name="Sparrow T."/>
            <person name="Spaulding J."/>
            <person name="Stalker J."/>
            <person name="Stange-Thomann N."/>
            <person name="Stavropoulos S."/>
            <person name="Stone C."/>
            <person name="Strader C."/>
            <person name="Tesfaye S."/>
            <person name="Thomson T."/>
            <person name="Thoulutsang Y."/>
            <person name="Thoulutsang D."/>
            <person name="Topham K."/>
            <person name="Topping I."/>
            <person name="Tsamla T."/>
            <person name="Vassiliev H."/>
            <person name="Vo A."/>
            <person name="Wangchuk T."/>
            <person name="Wangdi T."/>
            <person name="Weiand M."/>
            <person name="Wilkinson J."/>
            <person name="Wilson A."/>
            <person name="Yadav S."/>
            <person name="Young G."/>
            <person name="Yu Q."/>
            <person name="Zembek L."/>
            <person name="Zhong D."/>
            <person name="Zimmer A."/>
            <person name="Zwirko Z."/>
            <person name="Jaffe D.B."/>
            <person name="Alvarez P."/>
            <person name="Brockman W."/>
            <person name="Butler J."/>
            <person name="Chin C."/>
            <person name="Gnerre S."/>
            <person name="Grabherr M."/>
            <person name="Kleber M."/>
            <person name="Mauceli E."/>
            <person name="MacCallum I."/>
        </authorList>
    </citation>
    <scope>NUCLEOTIDE SEQUENCE [LARGE SCALE GENOMIC DNA]</scope>
    <source>
        <strain evidence="5">Rob3c / Tucson 14021-0248.25</strain>
    </source>
</reference>
<evidence type="ECO:0000256" key="1">
    <source>
        <dbReference type="ARBA" id="ARBA00022737"/>
    </source>
</evidence>
<accession>B4HQ96</accession>
<evidence type="ECO:0000313" key="5">
    <source>
        <dbReference type="Proteomes" id="UP000001292"/>
    </source>
</evidence>
<gene>
    <name evidence="4" type="primary">Dsec\GM22027</name>
    <name evidence="4" type="ORF">Dsec_GM22027</name>
</gene>
<dbReference type="PROSITE" id="PS50084">
    <property type="entry name" value="KH_TYPE_1"/>
    <property type="match status" value="1"/>
</dbReference>
<feature type="non-terminal residue" evidence="4">
    <location>
        <position position="1"/>
    </location>
</feature>
<evidence type="ECO:0000313" key="4">
    <source>
        <dbReference type="EMBL" id="EDW48721.1"/>
    </source>
</evidence>
<dbReference type="InterPro" id="IPR036612">
    <property type="entry name" value="KH_dom_type_1_sf"/>
</dbReference>
<dbReference type="AlphaFoldDB" id="B4HQ96"/>
<dbReference type="SMART" id="SM00322">
    <property type="entry name" value="KH"/>
    <property type="match status" value="1"/>
</dbReference>
<dbReference type="GO" id="GO:0010468">
    <property type="term" value="P:regulation of gene expression"/>
    <property type="evidence" value="ECO:0007669"/>
    <property type="project" value="UniProtKB-ARBA"/>
</dbReference>
<dbReference type="InterPro" id="IPR004088">
    <property type="entry name" value="KH_dom_type_1"/>
</dbReference>
<dbReference type="Pfam" id="PF00013">
    <property type="entry name" value="KH_1"/>
    <property type="match status" value="1"/>
</dbReference>
<dbReference type="EMBL" id="CH480816">
    <property type="protein sequence ID" value="EDW48721.1"/>
    <property type="molecule type" value="Genomic_DNA"/>
</dbReference>
<evidence type="ECO:0000259" key="3">
    <source>
        <dbReference type="SMART" id="SM00322"/>
    </source>
</evidence>
<protein>
    <submittedName>
        <fullName evidence="4">GM22027</fullName>
    </submittedName>
</protein>
<keyword evidence="1" id="KW-0677">Repeat</keyword>
<dbReference type="PANTHER" id="PTHR10288">
    <property type="entry name" value="KH DOMAIN CONTAINING RNA BINDING PROTEIN"/>
    <property type="match status" value="1"/>
</dbReference>
<name>B4HQ96_DROSE</name>
<keyword evidence="5" id="KW-1185">Reference proteome</keyword>
<dbReference type="STRING" id="7238.B4HQ96"/>
<dbReference type="Proteomes" id="UP000001292">
    <property type="component" value="Unassembled WGS sequence"/>
</dbReference>
<proteinExistence type="predicted"/>